<dbReference type="EMBL" id="LT635621">
    <property type="protein sequence ID" value="VUZ96299.1"/>
    <property type="molecule type" value="Genomic_DNA"/>
</dbReference>
<dbReference type="Pfam" id="PF05795">
    <property type="entry name" value="Plasmodium_Vir"/>
    <property type="match status" value="1"/>
</dbReference>
<gene>
    <name evidence="1" type="ORF">PVP01_1000500</name>
</gene>
<dbReference type="VEuPathDB" id="PlasmoDB:PVW1_100015200"/>
<proteinExistence type="predicted"/>
<protein>
    <submittedName>
        <fullName evidence="1">VIR protein</fullName>
    </submittedName>
</protein>
<accession>A0A564ZWG9</accession>
<dbReference type="InterPro" id="IPR008780">
    <property type="entry name" value="Plasmodium_Vir"/>
</dbReference>
<dbReference type="VEuPathDB" id="PlasmoDB:PVP01_1000500"/>
<dbReference type="Proteomes" id="UP000220605">
    <property type="component" value="Chromosome 10"/>
</dbReference>
<dbReference type="AlphaFoldDB" id="A0A564ZWG9"/>
<dbReference type="VEuPathDB" id="PlasmoDB:PVPAM_100007100"/>
<reference evidence="2" key="1">
    <citation type="submission" date="2016-07" db="EMBL/GenBank/DDBJ databases">
        <authorList>
            <consortium name="Pathogen Informatics"/>
        </authorList>
    </citation>
    <scope>NUCLEOTIDE SEQUENCE [LARGE SCALE GENOMIC DNA]</scope>
</reference>
<evidence type="ECO:0000313" key="1">
    <source>
        <dbReference type="EMBL" id="VUZ96299.1"/>
    </source>
</evidence>
<name>A0A564ZWG9_PLAVI</name>
<organism evidence="1 2">
    <name type="scientific">Plasmodium vivax</name>
    <name type="common">malaria parasite P. vivax</name>
    <dbReference type="NCBI Taxonomy" id="5855"/>
    <lineage>
        <taxon>Eukaryota</taxon>
        <taxon>Sar</taxon>
        <taxon>Alveolata</taxon>
        <taxon>Apicomplexa</taxon>
        <taxon>Aconoidasida</taxon>
        <taxon>Haemosporida</taxon>
        <taxon>Plasmodiidae</taxon>
        <taxon>Plasmodium</taxon>
        <taxon>Plasmodium (Plasmodium)</taxon>
    </lineage>
</organism>
<sequence length="382" mass="44408">MADNSILNIGNWKEDYPFLYKVWITYGLFDRSVDDSAHRSQYDVLCQQILFNMDANVNQYKDVCMKLMRNLEYYSPQSIYFNPTQERCNILYNWIYNLIREKKVTDDIIKKCFEEYNDYKNRISSDRRCDYFSYTKQFEKPMNIILLDIFENNMGIIKEELTRYYDKTELPLKKFLCESLKIYKNMKESHCNRSEVNVEPTKTCTKLINFKSSYSVFRTNIQNLYNKTPELDYIDNEFFDQCSSDEQKSSLVSSKGKNSCHAKEKGMTASVTISGNCLQDGFHTFPADTGKSLQEDMSTPPGNEDNSMKKTITTTVGTVAGASSLLALLYRFTPGRNWMRSGIRGSSGRINSNFYAEGPHELLFNGMDHNDFNSYSIGYEAM</sequence>
<evidence type="ECO:0000313" key="2">
    <source>
        <dbReference type="Proteomes" id="UP000220605"/>
    </source>
</evidence>